<organism evidence="2 3">
    <name type="scientific">Mesorhizobium alhagi CCNWXJ12-2</name>
    <dbReference type="NCBI Taxonomy" id="1107882"/>
    <lineage>
        <taxon>Bacteria</taxon>
        <taxon>Pseudomonadati</taxon>
        <taxon>Pseudomonadota</taxon>
        <taxon>Alphaproteobacteria</taxon>
        <taxon>Hyphomicrobiales</taxon>
        <taxon>Phyllobacteriaceae</taxon>
        <taxon>Allomesorhizobium</taxon>
    </lineage>
</organism>
<protein>
    <recommendedName>
        <fullName evidence="1">Transcriptional regulator-like domain-containing protein</fullName>
    </recommendedName>
</protein>
<evidence type="ECO:0000313" key="2">
    <source>
        <dbReference type="EMBL" id="EHK54588.1"/>
    </source>
</evidence>
<reference evidence="2 3" key="1">
    <citation type="journal article" date="2012" name="J. Bacteriol.">
        <title>Draft Genome Sequence of Mesorhizobium alhagi CCNWXJ12-2T, a Novel Salt-Resistant Species Isolated from the Desert of Northwestern China.</title>
        <authorList>
            <person name="Zhou M."/>
            <person name="Chen W."/>
            <person name="Chen H."/>
            <person name="Wei G."/>
        </authorList>
    </citation>
    <scope>NUCLEOTIDE SEQUENCE [LARGE SCALE GENOMIC DNA]</scope>
    <source>
        <strain evidence="2 3">CCNWXJ12-2</strain>
    </source>
</reference>
<sequence length="141" mass="15803">MDTLTMNRPLPPAGATDCRAGWPDWRHRQAYDYAGRLPRTAWAWEFLRRNPQFQRDHAKMAPPARIVRRCAERIIELKTRASPLTQCSLLFRGRAAAGRHVSKGVLGSARLPAHPAAAAEPAERGFELLDLPRSHAARTSC</sequence>
<dbReference type="AlphaFoldDB" id="H0HXH7"/>
<evidence type="ECO:0000313" key="3">
    <source>
        <dbReference type="Proteomes" id="UP000003250"/>
    </source>
</evidence>
<proteinExistence type="predicted"/>
<accession>H0HXH7</accession>
<dbReference type="InterPro" id="IPR045465">
    <property type="entry name" value="Trans_reg_dom"/>
</dbReference>
<gene>
    <name evidence="2" type="ORF">MAXJ12_24482</name>
</gene>
<feature type="domain" description="Transcriptional regulator-like" evidence="1">
    <location>
        <begin position="24"/>
        <end position="62"/>
    </location>
</feature>
<name>H0HXH7_9HYPH</name>
<evidence type="ECO:0000259" key="1">
    <source>
        <dbReference type="Pfam" id="PF20109"/>
    </source>
</evidence>
<keyword evidence="3" id="KW-1185">Reference proteome</keyword>
<dbReference type="EMBL" id="AHAM01000206">
    <property type="protein sequence ID" value="EHK54588.1"/>
    <property type="molecule type" value="Genomic_DNA"/>
</dbReference>
<dbReference type="Pfam" id="PF20109">
    <property type="entry name" value="Trans_reg_dom"/>
    <property type="match status" value="1"/>
</dbReference>
<dbReference type="Proteomes" id="UP000003250">
    <property type="component" value="Unassembled WGS sequence"/>
</dbReference>